<dbReference type="AlphaFoldDB" id="A0A7S3PYL1"/>
<accession>A0A7S3PYL1</accession>
<gene>
    <name evidence="3" type="ORF">CDEB00056_LOCUS4316</name>
</gene>
<protein>
    <submittedName>
        <fullName evidence="3">Uncharacterized protein</fullName>
    </submittedName>
</protein>
<keyword evidence="1" id="KW-0175">Coiled coil</keyword>
<sequence length="278" mass="31675">MSVTNSSISSTSRSISEVAGERLYQNAQKQQEKLENAILQAATVHNPKLELVASRNHSDEERDSNVPRYLKLYEDGLRRKEESQDRDSYNLQERMSESSGSLSSSSKSTSIAASERLYQQAREKQNRLEDAILEANNVRPKLVLVASKGRGLQNEDSSVPRYLHLYQNGLKNKLESKVVPEKEEKIPKLSGNNSRCDRLYALSSSKQKEGKKRREQIEKSKVRPPPPVFKKIPLSQATRMYERSMQHLISKEMKLMDVAHENSKRYESLLVPQSGINS</sequence>
<reference evidence="3" key="1">
    <citation type="submission" date="2021-01" db="EMBL/GenBank/DDBJ databases">
        <authorList>
            <person name="Corre E."/>
            <person name="Pelletier E."/>
            <person name="Niang G."/>
            <person name="Scheremetjew M."/>
            <person name="Finn R."/>
            <person name="Kale V."/>
            <person name="Holt S."/>
            <person name="Cochrane G."/>
            <person name="Meng A."/>
            <person name="Brown T."/>
            <person name="Cohen L."/>
        </authorList>
    </citation>
    <scope>NUCLEOTIDE SEQUENCE</scope>
    <source>
        <strain evidence="3">MM31A-1</strain>
    </source>
</reference>
<evidence type="ECO:0000313" key="3">
    <source>
        <dbReference type="EMBL" id="CAE0459475.1"/>
    </source>
</evidence>
<dbReference type="EMBL" id="HBIO01005975">
    <property type="protein sequence ID" value="CAE0459475.1"/>
    <property type="molecule type" value="Transcribed_RNA"/>
</dbReference>
<feature type="coiled-coil region" evidence="1">
    <location>
        <begin position="111"/>
        <end position="138"/>
    </location>
</feature>
<proteinExistence type="predicted"/>
<feature type="region of interest" description="Disordered" evidence="2">
    <location>
        <begin position="77"/>
        <end position="111"/>
    </location>
</feature>
<organism evidence="3">
    <name type="scientific">Chaetoceros debilis</name>
    <dbReference type="NCBI Taxonomy" id="122233"/>
    <lineage>
        <taxon>Eukaryota</taxon>
        <taxon>Sar</taxon>
        <taxon>Stramenopiles</taxon>
        <taxon>Ochrophyta</taxon>
        <taxon>Bacillariophyta</taxon>
        <taxon>Coscinodiscophyceae</taxon>
        <taxon>Chaetocerotophycidae</taxon>
        <taxon>Chaetocerotales</taxon>
        <taxon>Chaetocerotaceae</taxon>
        <taxon>Chaetoceros</taxon>
    </lineage>
</organism>
<feature type="compositionally biased region" description="Basic and acidic residues" evidence="2">
    <location>
        <begin position="77"/>
        <end position="88"/>
    </location>
</feature>
<feature type="region of interest" description="Disordered" evidence="2">
    <location>
        <begin position="181"/>
        <end position="228"/>
    </location>
</feature>
<evidence type="ECO:0000256" key="1">
    <source>
        <dbReference type="SAM" id="Coils"/>
    </source>
</evidence>
<name>A0A7S3PYL1_9STRA</name>
<evidence type="ECO:0000256" key="2">
    <source>
        <dbReference type="SAM" id="MobiDB-lite"/>
    </source>
</evidence>
<feature type="compositionally biased region" description="Low complexity" evidence="2">
    <location>
        <begin position="97"/>
        <end position="111"/>
    </location>
</feature>